<dbReference type="InterPro" id="IPR009061">
    <property type="entry name" value="DNA-bd_dom_put_sf"/>
</dbReference>
<evidence type="ECO:0000256" key="1">
    <source>
        <dbReference type="ARBA" id="ARBA00023015"/>
    </source>
</evidence>
<dbReference type="PANTHER" id="PTHR30204:SF94">
    <property type="entry name" value="HEAVY METAL-DEPENDENT TRANSCRIPTIONAL REGULATOR HI_0293-RELATED"/>
    <property type="match status" value="1"/>
</dbReference>
<gene>
    <name evidence="6" type="ORF">GCM10007414_05520</name>
</gene>
<feature type="domain" description="HTH merR-type" evidence="5">
    <location>
        <begin position="1"/>
        <end position="69"/>
    </location>
</feature>
<dbReference type="PROSITE" id="PS50937">
    <property type="entry name" value="HTH_MERR_2"/>
    <property type="match status" value="1"/>
</dbReference>
<protein>
    <submittedName>
        <fullName evidence="6">Heavy metal-responsive transcriptional regulator</fullName>
    </submittedName>
</protein>
<reference evidence="7" key="1">
    <citation type="journal article" date="2019" name="Int. J. Syst. Evol. Microbiol.">
        <title>The Global Catalogue of Microorganisms (GCM) 10K type strain sequencing project: providing services to taxonomists for standard genome sequencing and annotation.</title>
        <authorList>
            <consortium name="The Broad Institute Genomics Platform"/>
            <consortium name="The Broad Institute Genome Sequencing Center for Infectious Disease"/>
            <person name="Wu L."/>
            <person name="Ma J."/>
        </authorList>
    </citation>
    <scope>NUCLEOTIDE SEQUENCE [LARGE SCALE GENOMIC DNA]</scope>
    <source>
        <strain evidence="7">CGMCC 1.10131</strain>
    </source>
</reference>
<dbReference type="Gene3D" id="1.10.1660.10">
    <property type="match status" value="1"/>
</dbReference>
<dbReference type="InterPro" id="IPR000551">
    <property type="entry name" value="MerR-type_HTH_dom"/>
</dbReference>
<sequence length="140" mass="16157">MKTSELAKLAGVTAETVRYYTRLNLISASRDPANNYKDYDSQALQRLRFIHQAREIGFSLKEVQAILALANEGDTPCPTVRHLLQEKIQQTEQRLLKTQQQLAMLQDTYQQWQCHPDKLPTEQSICALIESWSAKEEHNE</sequence>
<keyword evidence="3" id="KW-0804">Transcription</keyword>
<dbReference type="Pfam" id="PF13411">
    <property type="entry name" value="MerR_1"/>
    <property type="match status" value="1"/>
</dbReference>
<dbReference type="PRINTS" id="PR00040">
    <property type="entry name" value="HTHMERR"/>
</dbReference>
<dbReference type="InterPro" id="IPR047057">
    <property type="entry name" value="MerR_fam"/>
</dbReference>
<dbReference type="EMBL" id="BMDY01000002">
    <property type="protein sequence ID" value="GGA95588.1"/>
    <property type="molecule type" value="Genomic_DNA"/>
</dbReference>
<name>A0ABQ1HZS9_9ALTE</name>
<evidence type="ECO:0000256" key="2">
    <source>
        <dbReference type="ARBA" id="ARBA00023125"/>
    </source>
</evidence>
<evidence type="ECO:0000259" key="5">
    <source>
        <dbReference type="PROSITE" id="PS50937"/>
    </source>
</evidence>
<keyword evidence="2" id="KW-0238">DNA-binding</keyword>
<evidence type="ECO:0000256" key="4">
    <source>
        <dbReference type="SAM" id="Coils"/>
    </source>
</evidence>
<dbReference type="SMART" id="SM00422">
    <property type="entry name" value="HTH_MERR"/>
    <property type="match status" value="1"/>
</dbReference>
<keyword evidence="1" id="KW-0805">Transcription regulation</keyword>
<evidence type="ECO:0000256" key="3">
    <source>
        <dbReference type="ARBA" id="ARBA00023163"/>
    </source>
</evidence>
<proteinExistence type="predicted"/>
<dbReference type="SUPFAM" id="SSF46955">
    <property type="entry name" value="Putative DNA-binding domain"/>
    <property type="match status" value="1"/>
</dbReference>
<organism evidence="6 7">
    <name type="scientific">Agarivorans gilvus</name>
    <dbReference type="NCBI Taxonomy" id="680279"/>
    <lineage>
        <taxon>Bacteria</taxon>
        <taxon>Pseudomonadati</taxon>
        <taxon>Pseudomonadota</taxon>
        <taxon>Gammaproteobacteria</taxon>
        <taxon>Alteromonadales</taxon>
        <taxon>Alteromonadaceae</taxon>
        <taxon>Agarivorans</taxon>
    </lineage>
</organism>
<keyword evidence="4" id="KW-0175">Coiled coil</keyword>
<comment type="caution">
    <text evidence="6">The sequence shown here is derived from an EMBL/GenBank/DDBJ whole genome shotgun (WGS) entry which is preliminary data.</text>
</comment>
<feature type="coiled-coil region" evidence="4">
    <location>
        <begin position="81"/>
        <end position="108"/>
    </location>
</feature>
<accession>A0ABQ1HZS9</accession>
<keyword evidence="7" id="KW-1185">Reference proteome</keyword>
<dbReference type="PANTHER" id="PTHR30204">
    <property type="entry name" value="REDOX-CYCLING DRUG-SENSING TRANSCRIPTIONAL ACTIVATOR SOXR"/>
    <property type="match status" value="1"/>
</dbReference>
<evidence type="ECO:0000313" key="7">
    <source>
        <dbReference type="Proteomes" id="UP000651977"/>
    </source>
</evidence>
<dbReference type="RefSeq" id="WP_055731566.1">
    <property type="nucleotide sequence ID" value="NZ_BMDY01000002.1"/>
</dbReference>
<evidence type="ECO:0000313" key="6">
    <source>
        <dbReference type="EMBL" id="GGA95588.1"/>
    </source>
</evidence>
<dbReference type="Proteomes" id="UP000651977">
    <property type="component" value="Unassembled WGS sequence"/>
</dbReference>